<reference evidence="1 2" key="1">
    <citation type="journal article" date="2018" name="Front. Plant Sci.">
        <title>Red Clover (Trifolium pratense) and Zigzag Clover (T. medium) - A Picture of Genomic Similarities and Differences.</title>
        <authorList>
            <person name="Dluhosova J."/>
            <person name="Istvanek J."/>
            <person name="Nedelnik J."/>
            <person name="Repkova J."/>
        </authorList>
    </citation>
    <scope>NUCLEOTIDE SEQUENCE [LARGE SCALE GENOMIC DNA]</scope>
    <source>
        <strain evidence="2">cv. 10/8</strain>
        <tissue evidence="1">Leaf</tissue>
    </source>
</reference>
<keyword evidence="2" id="KW-1185">Reference proteome</keyword>
<dbReference type="AlphaFoldDB" id="A0A392NET3"/>
<evidence type="ECO:0000313" key="1">
    <source>
        <dbReference type="EMBL" id="MCH97074.1"/>
    </source>
</evidence>
<name>A0A392NET3_9FABA</name>
<dbReference type="Proteomes" id="UP000265520">
    <property type="component" value="Unassembled WGS sequence"/>
</dbReference>
<dbReference type="EMBL" id="LXQA010034024">
    <property type="protein sequence ID" value="MCH97074.1"/>
    <property type="molecule type" value="Genomic_DNA"/>
</dbReference>
<sequence length="249" mass="28920">MDKSEMTFSPNIHQNVKNSFQEVLPFPITNNITKYLGMPTQIERSKQVVLNFIMERIRNKLKGWKEKHLSFAGRGILISAVIQALPTYTMSCFMLPKNMCEKIEKAICRFWWGSKEGQHKIHWKARSDLFKTKFEGGLGFRDMHLFNMAMLAKQVWRLQTDPDSLLGLCLKANIHQAIGIIKKGNFWKVGDGKSINIWEDNWVSLQNGYKILTPQNKDYNLSKVKDLIISHPIKCWNSSIIDQVFLPFE</sequence>
<organism evidence="1 2">
    <name type="scientific">Trifolium medium</name>
    <dbReference type="NCBI Taxonomy" id="97028"/>
    <lineage>
        <taxon>Eukaryota</taxon>
        <taxon>Viridiplantae</taxon>
        <taxon>Streptophyta</taxon>
        <taxon>Embryophyta</taxon>
        <taxon>Tracheophyta</taxon>
        <taxon>Spermatophyta</taxon>
        <taxon>Magnoliopsida</taxon>
        <taxon>eudicotyledons</taxon>
        <taxon>Gunneridae</taxon>
        <taxon>Pentapetalae</taxon>
        <taxon>rosids</taxon>
        <taxon>fabids</taxon>
        <taxon>Fabales</taxon>
        <taxon>Fabaceae</taxon>
        <taxon>Papilionoideae</taxon>
        <taxon>50 kb inversion clade</taxon>
        <taxon>NPAAA clade</taxon>
        <taxon>Hologalegina</taxon>
        <taxon>IRL clade</taxon>
        <taxon>Trifolieae</taxon>
        <taxon>Trifolium</taxon>
    </lineage>
</organism>
<accession>A0A392NET3</accession>
<comment type="caution">
    <text evidence="1">The sequence shown here is derived from an EMBL/GenBank/DDBJ whole genome shotgun (WGS) entry which is preliminary data.</text>
</comment>
<feature type="non-terminal residue" evidence="1">
    <location>
        <position position="249"/>
    </location>
</feature>
<proteinExistence type="predicted"/>
<dbReference type="PANTHER" id="PTHR33116:SF86">
    <property type="entry name" value="REVERSE TRANSCRIPTASE DOMAIN-CONTAINING PROTEIN"/>
    <property type="match status" value="1"/>
</dbReference>
<gene>
    <name evidence="1" type="ORF">A2U01_0018067</name>
</gene>
<dbReference type="PANTHER" id="PTHR33116">
    <property type="entry name" value="REVERSE TRANSCRIPTASE ZINC-BINDING DOMAIN-CONTAINING PROTEIN-RELATED-RELATED"/>
    <property type="match status" value="1"/>
</dbReference>
<protein>
    <submittedName>
        <fullName evidence="1">Uncharacterized protein</fullName>
    </submittedName>
</protein>
<evidence type="ECO:0000313" key="2">
    <source>
        <dbReference type="Proteomes" id="UP000265520"/>
    </source>
</evidence>